<dbReference type="GO" id="GO:1902201">
    <property type="term" value="P:negative regulation of bacterial-type flagellum-dependent cell motility"/>
    <property type="evidence" value="ECO:0007669"/>
    <property type="project" value="TreeGrafter"/>
</dbReference>
<protein>
    <recommendedName>
        <fullName evidence="1">diguanylate cyclase</fullName>
        <ecNumber evidence="1">2.7.7.65</ecNumber>
    </recommendedName>
</protein>
<evidence type="ECO:0000256" key="2">
    <source>
        <dbReference type="ARBA" id="ARBA00034247"/>
    </source>
</evidence>
<dbReference type="EC" id="2.7.7.65" evidence="1"/>
<feature type="transmembrane region" description="Helical" evidence="3">
    <location>
        <begin position="141"/>
        <end position="160"/>
    </location>
</feature>
<keyword evidence="3" id="KW-0812">Transmembrane</keyword>
<dbReference type="SMART" id="SM00267">
    <property type="entry name" value="GGDEF"/>
    <property type="match status" value="1"/>
</dbReference>
<dbReference type="EMBL" id="PRLP01000057">
    <property type="protein sequence ID" value="PPC76127.1"/>
    <property type="molecule type" value="Genomic_DNA"/>
</dbReference>
<gene>
    <name evidence="5" type="ORF">C4K68_17205</name>
</gene>
<dbReference type="Gene3D" id="3.30.70.270">
    <property type="match status" value="1"/>
</dbReference>
<feature type="transmembrane region" description="Helical" evidence="3">
    <location>
        <begin position="334"/>
        <end position="352"/>
    </location>
</feature>
<comment type="catalytic activity">
    <reaction evidence="2">
        <text>2 GTP = 3',3'-c-di-GMP + 2 diphosphate</text>
        <dbReference type="Rhea" id="RHEA:24898"/>
        <dbReference type="ChEBI" id="CHEBI:33019"/>
        <dbReference type="ChEBI" id="CHEBI:37565"/>
        <dbReference type="ChEBI" id="CHEBI:58805"/>
        <dbReference type="EC" id="2.7.7.65"/>
    </reaction>
</comment>
<dbReference type="GO" id="GO:0043709">
    <property type="term" value="P:cell adhesion involved in single-species biofilm formation"/>
    <property type="evidence" value="ECO:0007669"/>
    <property type="project" value="TreeGrafter"/>
</dbReference>
<evidence type="ECO:0000313" key="6">
    <source>
        <dbReference type="Proteomes" id="UP000238196"/>
    </source>
</evidence>
<feature type="transmembrane region" description="Helical" evidence="3">
    <location>
        <begin position="211"/>
        <end position="233"/>
    </location>
</feature>
<keyword evidence="3" id="KW-1133">Transmembrane helix</keyword>
<feature type="transmembrane region" description="Helical" evidence="3">
    <location>
        <begin position="118"/>
        <end position="135"/>
    </location>
</feature>
<dbReference type="FunFam" id="3.30.70.270:FF:000001">
    <property type="entry name" value="Diguanylate cyclase domain protein"/>
    <property type="match status" value="1"/>
</dbReference>
<proteinExistence type="predicted"/>
<feature type="transmembrane region" description="Helical" evidence="3">
    <location>
        <begin position="172"/>
        <end position="199"/>
    </location>
</feature>
<reference evidence="5 6" key="1">
    <citation type="submission" date="2018-02" db="EMBL/GenBank/DDBJ databases">
        <title>novel marine gammaproteobacteria from coastal saline agro ecosystem.</title>
        <authorList>
            <person name="Krishnan R."/>
            <person name="Ramesh Kumar N."/>
        </authorList>
    </citation>
    <scope>NUCLEOTIDE SEQUENCE [LARGE SCALE GENOMIC DNA]</scope>
    <source>
        <strain evidence="5 6">228</strain>
    </source>
</reference>
<dbReference type="SUPFAM" id="SSF55073">
    <property type="entry name" value="Nucleotide cyclase"/>
    <property type="match status" value="1"/>
</dbReference>
<keyword evidence="3" id="KW-0472">Membrane</keyword>
<evidence type="ECO:0000259" key="4">
    <source>
        <dbReference type="PROSITE" id="PS50887"/>
    </source>
</evidence>
<dbReference type="Pfam" id="PF00990">
    <property type="entry name" value="GGDEF"/>
    <property type="match status" value="1"/>
</dbReference>
<dbReference type="GO" id="GO:0052621">
    <property type="term" value="F:diguanylate cyclase activity"/>
    <property type="evidence" value="ECO:0007669"/>
    <property type="project" value="UniProtKB-EC"/>
</dbReference>
<evidence type="ECO:0000313" key="5">
    <source>
        <dbReference type="EMBL" id="PPC76127.1"/>
    </source>
</evidence>
<dbReference type="NCBIfam" id="TIGR00254">
    <property type="entry name" value="GGDEF"/>
    <property type="match status" value="1"/>
</dbReference>
<feature type="domain" description="GGDEF" evidence="4">
    <location>
        <begin position="394"/>
        <end position="529"/>
    </location>
</feature>
<dbReference type="PANTHER" id="PTHR45138">
    <property type="entry name" value="REGULATORY COMPONENTS OF SENSORY TRANSDUCTION SYSTEM"/>
    <property type="match status" value="1"/>
</dbReference>
<dbReference type="AlphaFoldDB" id="A0A2S5KMQ2"/>
<dbReference type="Proteomes" id="UP000238196">
    <property type="component" value="Unassembled WGS sequence"/>
</dbReference>
<evidence type="ECO:0000256" key="1">
    <source>
        <dbReference type="ARBA" id="ARBA00012528"/>
    </source>
</evidence>
<dbReference type="InterPro" id="IPR050469">
    <property type="entry name" value="Diguanylate_Cyclase"/>
</dbReference>
<organism evidence="5 6">
    <name type="scientific">Proteobacteria bacterium 228</name>
    <dbReference type="NCBI Taxonomy" id="2083153"/>
    <lineage>
        <taxon>Bacteria</taxon>
        <taxon>Pseudomonadati</taxon>
        <taxon>Pseudomonadota</taxon>
    </lineage>
</organism>
<comment type="caution">
    <text evidence="5">The sequence shown here is derived from an EMBL/GenBank/DDBJ whole genome shotgun (WGS) entry which is preliminary data.</text>
</comment>
<dbReference type="PROSITE" id="PS50887">
    <property type="entry name" value="GGDEF"/>
    <property type="match status" value="1"/>
</dbReference>
<dbReference type="InterPro" id="IPR000160">
    <property type="entry name" value="GGDEF_dom"/>
</dbReference>
<dbReference type="GO" id="GO:0005886">
    <property type="term" value="C:plasma membrane"/>
    <property type="evidence" value="ECO:0007669"/>
    <property type="project" value="TreeGrafter"/>
</dbReference>
<name>A0A2S5KMQ2_9PROT</name>
<evidence type="ECO:0000256" key="3">
    <source>
        <dbReference type="SAM" id="Phobius"/>
    </source>
</evidence>
<dbReference type="PANTHER" id="PTHR45138:SF9">
    <property type="entry name" value="DIGUANYLATE CYCLASE DGCM-RELATED"/>
    <property type="match status" value="1"/>
</dbReference>
<accession>A0A2S5KMQ2</accession>
<feature type="transmembrane region" description="Helical" evidence="3">
    <location>
        <begin position="68"/>
        <end position="88"/>
    </location>
</feature>
<feature type="transmembrane region" description="Helical" evidence="3">
    <location>
        <begin position="253"/>
        <end position="278"/>
    </location>
</feature>
<sequence length="537" mass="58841">MFLHSDQPAGWRNTDGFCPYGAVAAVTAVNYGTYELQLKLMPHTGGNSMSADRFGWHSELWAAPWSRVLRRALIVGGVIFAAALIGILSRPVGFLASIWPANALLLGMLLRTPRLTSGWCWLAAFIALVLADLLTGGKWLITLWLTAANLAGVAMAYWLYSHFHSVDRTLQSPLAVLHLFVFCFCGALASALVGCGASIVLFDRNIWVGLAYWFSAEMVNYITILPVILTFPYRRIVQWFQQTFAMRRVELDWLRLAPLFSLALSLGVMMAVGGSGAIALPVPALLWCALSYSLFSTMLVTLIFATIISVALARNLLPVFAHANFIDDTVSLRLGLTMLALGPLTVACINAARNKLVIQLDHAVNHDYLTDALSRATFEHRAGHALKECIAAGKPVAVLMMDLDHFKYINDHFGHRSGDLVLIEFARLVDGQLRKGDLFGRLGGEEFAVMLPGISREGALSVAERLRSMVAAHRFAGVDGKLLKATVSIGVGYLPAKQRIERERLLVRADEALYLAKNRGRNQVQIQDVQVPAAAKS</sequence>
<feature type="transmembrane region" description="Helical" evidence="3">
    <location>
        <begin position="284"/>
        <end position="313"/>
    </location>
</feature>
<dbReference type="InterPro" id="IPR029787">
    <property type="entry name" value="Nucleotide_cyclase"/>
</dbReference>
<dbReference type="InterPro" id="IPR043128">
    <property type="entry name" value="Rev_trsase/Diguanyl_cyclase"/>
</dbReference>
<dbReference type="CDD" id="cd01949">
    <property type="entry name" value="GGDEF"/>
    <property type="match status" value="1"/>
</dbReference>